<accession>A0A4R5AF13</accession>
<gene>
    <name evidence="1" type="ORF">E1262_11570</name>
</gene>
<comment type="caution">
    <text evidence="1">The sequence shown here is derived from an EMBL/GenBank/DDBJ whole genome shotgun (WGS) entry which is preliminary data.</text>
</comment>
<sequence length="82" mass="8796">MAVCEVCGNDYAMSFELHAQGAVHVFDSFECAIHRMAPICEHCGCRIVGHGVEASGHFYCCAHCATEKGVSGVVDHVETAPR</sequence>
<organism evidence="1 2">
    <name type="scientific">Jiangella aurantiaca</name>
    <dbReference type="NCBI Taxonomy" id="2530373"/>
    <lineage>
        <taxon>Bacteria</taxon>
        <taxon>Bacillati</taxon>
        <taxon>Actinomycetota</taxon>
        <taxon>Actinomycetes</taxon>
        <taxon>Jiangellales</taxon>
        <taxon>Jiangellaceae</taxon>
        <taxon>Jiangella</taxon>
    </lineage>
</organism>
<evidence type="ECO:0000313" key="1">
    <source>
        <dbReference type="EMBL" id="TDD69940.1"/>
    </source>
</evidence>
<dbReference type="AlphaFoldDB" id="A0A4R5AF13"/>
<name>A0A4R5AF13_9ACTN</name>
<protein>
    <recommendedName>
        <fullName evidence="3">Prokaryotic metallothionein</fullName>
    </recommendedName>
</protein>
<dbReference type="OrthoDB" id="163862at2"/>
<dbReference type="RefSeq" id="WP_132103318.1">
    <property type="nucleotide sequence ID" value="NZ_SMLB01000012.1"/>
</dbReference>
<keyword evidence="2" id="KW-1185">Reference proteome</keyword>
<dbReference type="Proteomes" id="UP000295217">
    <property type="component" value="Unassembled WGS sequence"/>
</dbReference>
<reference evidence="1 2" key="1">
    <citation type="submission" date="2019-02" db="EMBL/GenBank/DDBJ databases">
        <title>Draft genome sequences of novel Actinobacteria.</title>
        <authorList>
            <person name="Sahin N."/>
            <person name="Ay H."/>
            <person name="Saygin H."/>
        </authorList>
    </citation>
    <scope>NUCLEOTIDE SEQUENCE [LARGE SCALE GENOMIC DNA]</scope>
    <source>
        <strain evidence="1 2">8K307</strain>
    </source>
</reference>
<evidence type="ECO:0008006" key="3">
    <source>
        <dbReference type="Google" id="ProtNLM"/>
    </source>
</evidence>
<dbReference type="EMBL" id="SMLB01000012">
    <property type="protein sequence ID" value="TDD69940.1"/>
    <property type="molecule type" value="Genomic_DNA"/>
</dbReference>
<evidence type="ECO:0000313" key="2">
    <source>
        <dbReference type="Proteomes" id="UP000295217"/>
    </source>
</evidence>
<proteinExistence type="predicted"/>